<dbReference type="Pfam" id="PF00248">
    <property type="entry name" value="Aldo_ket_red"/>
    <property type="match status" value="1"/>
</dbReference>
<dbReference type="RefSeq" id="WP_133604795.1">
    <property type="nucleotide sequence ID" value="NZ_JAUFPJ010000009.1"/>
</dbReference>
<feature type="domain" description="NADP-dependent oxidoreductase" evidence="1">
    <location>
        <begin position="21"/>
        <end position="289"/>
    </location>
</feature>
<organism evidence="2 3">
    <name type="scientific">Roseateles asaccharophilus</name>
    <dbReference type="NCBI Taxonomy" id="582607"/>
    <lineage>
        <taxon>Bacteria</taxon>
        <taxon>Pseudomonadati</taxon>
        <taxon>Pseudomonadota</taxon>
        <taxon>Betaproteobacteria</taxon>
        <taxon>Burkholderiales</taxon>
        <taxon>Sphaerotilaceae</taxon>
        <taxon>Roseateles</taxon>
    </lineage>
</organism>
<dbReference type="PANTHER" id="PTHR43312:SF1">
    <property type="entry name" value="NADP-DEPENDENT OXIDOREDUCTASE DOMAIN-CONTAINING PROTEIN"/>
    <property type="match status" value="1"/>
</dbReference>
<name>A0A4R6MWN8_9BURK</name>
<reference evidence="2 3" key="1">
    <citation type="submission" date="2019-03" db="EMBL/GenBank/DDBJ databases">
        <title>Genomic Encyclopedia of Type Strains, Phase IV (KMG-IV): sequencing the most valuable type-strain genomes for metagenomic binning, comparative biology and taxonomic classification.</title>
        <authorList>
            <person name="Goeker M."/>
        </authorList>
    </citation>
    <scope>NUCLEOTIDE SEQUENCE [LARGE SCALE GENOMIC DNA]</scope>
    <source>
        <strain evidence="2 3">DSM 25082</strain>
    </source>
</reference>
<dbReference type="Proteomes" id="UP000295357">
    <property type="component" value="Unassembled WGS sequence"/>
</dbReference>
<evidence type="ECO:0000313" key="3">
    <source>
        <dbReference type="Proteomes" id="UP000295357"/>
    </source>
</evidence>
<keyword evidence="3" id="KW-1185">Reference proteome</keyword>
<dbReference type="Gene3D" id="3.20.20.100">
    <property type="entry name" value="NADP-dependent oxidoreductase domain"/>
    <property type="match status" value="1"/>
</dbReference>
<comment type="caution">
    <text evidence="2">The sequence shown here is derived from an EMBL/GenBank/DDBJ whole genome shotgun (WGS) entry which is preliminary data.</text>
</comment>
<dbReference type="EMBL" id="SNXE01000008">
    <property type="protein sequence ID" value="TDP06647.1"/>
    <property type="molecule type" value="Genomic_DNA"/>
</dbReference>
<evidence type="ECO:0000259" key="1">
    <source>
        <dbReference type="Pfam" id="PF00248"/>
    </source>
</evidence>
<dbReference type="PANTHER" id="PTHR43312">
    <property type="entry name" value="D-THREO-ALDOSE 1-DEHYDROGENASE"/>
    <property type="match status" value="1"/>
</dbReference>
<accession>A0A4R6MWN8</accession>
<protein>
    <submittedName>
        <fullName evidence="2">Aryl-alcohol dehydrogenase-like predicted oxidoreductase</fullName>
    </submittedName>
</protein>
<dbReference type="InterPro" id="IPR053135">
    <property type="entry name" value="AKR2_Oxidoreductase"/>
</dbReference>
<dbReference type="CDD" id="cd19095">
    <property type="entry name" value="AKR_PA4992-like"/>
    <property type="match status" value="1"/>
</dbReference>
<dbReference type="InterPro" id="IPR036812">
    <property type="entry name" value="NAD(P)_OxRdtase_dom_sf"/>
</dbReference>
<gene>
    <name evidence="2" type="ORF">DFR39_108116</name>
</gene>
<proteinExistence type="predicted"/>
<evidence type="ECO:0000313" key="2">
    <source>
        <dbReference type="EMBL" id="TDP06647.1"/>
    </source>
</evidence>
<dbReference type="OrthoDB" id="5488419at2"/>
<dbReference type="SUPFAM" id="SSF51430">
    <property type="entry name" value="NAD(P)-linked oxidoreductase"/>
    <property type="match status" value="1"/>
</dbReference>
<dbReference type="InterPro" id="IPR023210">
    <property type="entry name" value="NADP_OxRdtase_dom"/>
</dbReference>
<sequence>MTQLALPQRPLGRSGLQVSALGFGAMHLQDARLSEAEAGRLLNQVLDLGISLIDTARSYGLSEERIGRHLAHRRDEFLLSTKLGYGVEGVADWSYACIVQGVERALRLMRCEWLDIAHLHSCPLPLLQRAELTRALLDCQRAGKLRVAAYSGDNAELAHALACGDFGSVQTSLSLCDQINLSGALQRAEQAGIGLIVKRPVAGAIWHRPQRPGDHAEGQYWDRWQALALPDTLLEEAGERDWTALALRFAAHAPGVSSALTGTAKLAHLQANLAAVQRGPLPEAVLRRLRRDFRPDWTGLI</sequence>
<dbReference type="AlphaFoldDB" id="A0A4R6MWN8"/>